<dbReference type="SUPFAM" id="SSF56752">
    <property type="entry name" value="D-aminoacid aminotransferase-like PLP-dependent enzymes"/>
    <property type="match status" value="1"/>
</dbReference>
<dbReference type="PANTHER" id="PTHR42743">
    <property type="entry name" value="AMINO-ACID AMINOTRANSFERASE"/>
    <property type="match status" value="1"/>
</dbReference>
<evidence type="ECO:0000313" key="3">
    <source>
        <dbReference type="Proteomes" id="UP000500857"/>
    </source>
</evidence>
<dbReference type="EMBL" id="CP051167">
    <property type="protein sequence ID" value="QIZ71783.1"/>
    <property type="molecule type" value="Genomic_DNA"/>
</dbReference>
<dbReference type="PANTHER" id="PTHR42743:SF11">
    <property type="entry name" value="AMINODEOXYCHORISMATE LYASE"/>
    <property type="match status" value="1"/>
</dbReference>
<dbReference type="InterPro" id="IPR036038">
    <property type="entry name" value="Aminotransferase-like"/>
</dbReference>
<dbReference type="KEGG" id="oxy:HCG48_15330"/>
<evidence type="ECO:0000313" key="2">
    <source>
        <dbReference type="EMBL" id="QIZ71783.1"/>
    </source>
</evidence>
<dbReference type="InterPro" id="IPR043131">
    <property type="entry name" value="BCAT-like_N"/>
</dbReference>
<dbReference type="AlphaFoldDB" id="A0A6H1U183"/>
<accession>A0A6H1U183</accession>
<dbReference type="RefSeq" id="WP_168569935.1">
    <property type="nucleotide sequence ID" value="NZ_CP051167.1"/>
</dbReference>
<dbReference type="GO" id="GO:0046394">
    <property type="term" value="P:carboxylic acid biosynthetic process"/>
    <property type="evidence" value="ECO:0007669"/>
    <property type="project" value="UniProtKB-ARBA"/>
</dbReference>
<evidence type="ECO:0000256" key="1">
    <source>
        <dbReference type="ARBA" id="ARBA00009320"/>
    </source>
</evidence>
<dbReference type="InterPro" id="IPR001544">
    <property type="entry name" value="Aminotrans_IV"/>
</dbReference>
<organism evidence="2 3">
    <name type="scientific">Oxynema aestuarii AP17</name>
    <dbReference type="NCBI Taxonomy" id="2064643"/>
    <lineage>
        <taxon>Bacteria</taxon>
        <taxon>Bacillati</taxon>
        <taxon>Cyanobacteriota</taxon>
        <taxon>Cyanophyceae</taxon>
        <taxon>Oscillatoriophycideae</taxon>
        <taxon>Oscillatoriales</taxon>
        <taxon>Oscillatoriaceae</taxon>
        <taxon>Oxynema</taxon>
        <taxon>Oxynema aestuarii</taxon>
    </lineage>
</organism>
<comment type="similarity">
    <text evidence="1">Belongs to the class-IV pyridoxal-phosphate-dependent aminotransferase family.</text>
</comment>
<proteinExistence type="inferred from homology"/>
<dbReference type="Gene3D" id="3.30.470.10">
    <property type="match status" value="1"/>
</dbReference>
<name>A0A6H1U183_9CYAN</name>
<dbReference type="GO" id="GO:0005829">
    <property type="term" value="C:cytosol"/>
    <property type="evidence" value="ECO:0007669"/>
    <property type="project" value="TreeGrafter"/>
</dbReference>
<protein>
    <submittedName>
        <fullName evidence="2">4-amino-4-deoxychorismate lyase</fullName>
    </submittedName>
</protein>
<reference evidence="2 3" key="1">
    <citation type="submission" date="2020-04" db="EMBL/GenBank/DDBJ databases">
        <authorList>
            <person name="Basu S."/>
            <person name="Maruthanayagam V."/>
            <person name="Chakraborty S."/>
            <person name="Pramanik A."/>
            <person name="Mukherjee J."/>
            <person name="Brink B."/>
        </authorList>
    </citation>
    <scope>NUCLEOTIDE SEQUENCE [LARGE SCALE GENOMIC DNA]</scope>
    <source>
        <strain evidence="2 3">AP17</strain>
    </source>
</reference>
<keyword evidence="3" id="KW-1185">Reference proteome</keyword>
<dbReference type="Proteomes" id="UP000500857">
    <property type="component" value="Chromosome"/>
</dbReference>
<dbReference type="InterPro" id="IPR043132">
    <property type="entry name" value="BCAT-like_C"/>
</dbReference>
<dbReference type="InterPro" id="IPR050571">
    <property type="entry name" value="Class-IV_PLP-Dep_Aminotrnsfr"/>
</dbReference>
<dbReference type="Pfam" id="PF01063">
    <property type="entry name" value="Aminotran_4"/>
    <property type="match status" value="1"/>
</dbReference>
<dbReference type="Gene3D" id="3.20.10.10">
    <property type="entry name" value="D-amino Acid Aminotransferase, subunit A, domain 2"/>
    <property type="match status" value="1"/>
</dbReference>
<sequence>MFWYDGKLNTSENLKLSIADPGLLYGATAFTTLRVYDRSLDAGLTQWEAHCRRVERTVAAFHWSQPDWERVRLGAENMIAAYPVLRLAIFPDGREWITGRELPPDLEERQRRGIGAWIAEGPRYRRSLAHYKTGNYLPCYLALQEAKRRGLSEAILVDESGNWLETATGNLWGWRDGCWYTPPLGAEILPGVMRSHLLETLHAQRQKVCELPWTAQRVREFEAIAYSNSVVEIVPIAAAVGEGRSRSFDPTHGAIAALRQIAGFGRSHHHPA</sequence>
<gene>
    <name evidence="2" type="ORF">HCG48_15330</name>
</gene>
<dbReference type="GO" id="GO:0016829">
    <property type="term" value="F:lyase activity"/>
    <property type="evidence" value="ECO:0007669"/>
    <property type="project" value="UniProtKB-KW"/>
</dbReference>
<keyword evidence="2" id="KW-0456">Lyase</keyword>